<protein>
    <recommendedName>
        <fullName evidence="3">Histone-lysine N-methyltransferase SETMAR</fullName>
    </recommendedName>
</protein>
<dbReference type="InterPro" id="IPR036397">
    <property type="entry name" value="RNaseH_sf"/>
</dbReference>
<dbReference type="AlphaFoldDB" id="A0A4Y2VL85"/>
<name>A0A4Y2VL85_ARAVE</name>
<gene>
    <name evidence="1" type="ORF">AVEN_258180_1</name>
</gene>
<evidence type="ECO:0008006" key="3">
    <source>
        <dbReference type="Google" id="ProtNLM"/>
    </source>
</evidence>
<comment type="caution">
    <text evidence="1">The sequence shown here is derived from an EMBL/GenBank/DDBJ whole genome shotgun (WGS) entry which is preliminary data.</text>
</comment>
<dbReference type="EMBL" id="BGPR01049084">
    <property type="protein sequence ID" value="GBO26065.1"/>
    <property type="molecule type" value="Genomic_DNA"/>
</dbReference>
<dbReference type="PANTHER" id="PTHR46060:SF1">
    <property type="entry name" value="MARINER MOS1 TRANSPOSASE-LIKE PROTEIN"/>
    <property type="match status" value="1"/>
</dbReference>
<evidence type="ECO:0000313" key="2">
    <source>
        <dbReference type="Proteomes" id="UP000499080"/>
    </source>
</evidence>
<dbReference type="Proteomes" id="UP000499080">
    <property type="component" value="Unassembled WGS sequence"/>
</dbReference>
<dbReference type="GO" id="GO:0003676">
    <property type="term" value="F:nucleic acid binding"/>
    <property type="evidence" value="ECO:0007669"/>
    <property type="project" value="InterPro"/>
</dbReference>
<organism evidence="1 2">
    <name type="scientific">Araneus ventricosus</name>
    <name type="common">Orbweaver spider</name>
    <name type="synonym">Epeira ventricosa</name>
    <dbReference type="NCBI Taxonomy" id="182803"/>
    <lineage>
        <taxon>Eukaryota</taxon>
        <taxon>Metazoa</taxon>
        <taxon>Ecdysozoa</taxon>
        <taxon>Arthropoda</taxon>
        <taxon>Chelicerata</taxon>
        <taxon>Arachnida</taxon>
        <taxon>Araneae</taxon>
        <taxon>Araneomorphae</taxon>
        <taxon>Entelegynae</taxon>
        <taxon>Araneoidea</taxon>
        <taxon>Araneidae</taxon>
        <taxon>Araneus</taxon>
    </lineage>
</organism>
<evidence type="ECO:0000313" key="1">
    <source>
        <dbReference type="EMBL" id="GBO26065.1"/>
    </source>
</evidence>
<keyword evidence="2" id="KW-1185">Reference proteome</keyword>
<sequence length="130" mass="14932">MFPHNPQKDWLWLCTVLSNRLVLLQDNSGPHVAKKTLEFLEKFRWEVLQHPPYSLDISPCDSHIFGPLKKISDSRPNILFCTYVDGEKTPLSSENRALLVSDVIGKSNLIGSVIHDRGLRRELLNRTKKI</sequence>
<dbReference type="InterPro" id="IPR052709">
    <property type="entry name" value="Transposase-MT_Hybrid"/>
</dbReference>
<dbReference type="Gene3D" id="3.30.420.10">
    <property type="entry name" value="Ribonuclease H-like superfamily/Ribonuclease H"/>
    <property type="match status" value="1"/>
</dbReference>
<reference evidence="1 2" key="1">
    <citation type="journal article" date="2019" name="Sci. Rep.">
        <title>Orb-weaving spider Araneus ventricosus genome elucidates the spidroin gene catalogue.</title>
        <authorList>
            <person name="Kono N."/>
            <person name="Nakamura H."/>
            <person name="Ohtoshi R."/>
            <person name="Moran D.A.P."/>
            <person name="Shinohara A."/>
            <person name="Yoshida Y."/>
            <person name="Fujiwara M."/>
            <person name="Mori M."/>
            <person name="Tomita M."/>
            <person name="Arakawa K."/>
        </authorList>
    </citation>
    <scope>NUCLEOTIDE SEQUENCE [LARGE SCALE GENOMIC DNA]</scope>
</reference>
<proteinExistence type="predicted"/>
<dbReference type="PANTHER" id="PTHR46060">
    <property type="entry name" value="MARINER MOS1 TRANSPOSASE-LIKE PROTEIN"/>
    <property type="match status" value="1"/>
</dbReference>
<dbReference type="OrthoDB" id="6125136at2759"/>
<accession>A0A4Y2VL85</accession>